<evidence type="ECO:0000256" key="1">
    <source>
        <dbReference type="ARBA" id="ARBA00022737"/>
    </source>
</evidence>
<keyword evidence="1" id="KW-0677">Repeat</keyword>
<dbReference type="PANTHER" id="PTHR47926">
    <property type="entry name" value="PENTATRICOPEPTIDE REPEAT-CONTAINING PROTEIN"/>
    <property type="match status" value="1"/>
</dbReference>
<dbReference type="NCBIfam" id="TIGR00756">
    <property type="entry name" value="PPR"/>
    <property type="match status" value="2"/>
</dbReference>
<sequence length="312" mass="34406">MLLGVGLGLRRGPSQKSIGSCQRGLDHPNMGYLVLKKGVKIHEEVVERNLENDIFIGTRLTDVYSKMGDLVSAWKVFDKIPERDVVVWNAMISGVAQCGEAVKAVELFKKMQIVCFPPEALSLFRDMQNEYSQTNNVTLVSIIPACAELRAVRLGKSAHCHAIKASMDSDVSAGTALVSMYAKCNLFNSALNLFSKMPLIEVVTWNALINGYGFESDCHVKNALIGMYAKCGSLSSAEFMFNKTEFSKDEVSWNTMIAGYMHNGLAKESLSAFHSMKFESFQTNVVTISSVLPAVSHFTYLRGGVTILYMPI</sequence>
<proteinExistence type="predicted"/>
<name>A0A2G2V3T9_CAPBA</name>
<accession>A0A2G2V3T9</accession>
<dbReference type="Gene3D" id="1.25.40.10">
    <property type="entry name" value="Tetratricopeptide repeat domain"/>
    <property type="match status" value="3"/>
</dbReference>
<reference evidence="3 4" key="1">
    <citation type="journal article" date="2017" name="Genome Biol.">
        <title>New reference genome sequences of hot pepper reveal the massive evolution of plant disease-resistance genes by retroduplication.</title>
        <authorList>
            <person name="Kim S."/>
            <person name="Park J."/>
            <person name="Yeom S.I."/>
            <person name="Kim Y.M."/>
            <person name="Seo E."/>
            <person name="Kim K.T."/>
            <person name="Kim M.S."/>
            <person name="Lee J.M."/>
            <person name="Cheong K."/>
            <person name="Shin H.S."/>
            <person name="Kim S.B."/>
            <person name="Han K."/>
            <person name="Lee J."/>
            <person name="Park M."/>
            <person name="Lee H.A."/>
            <person name="Lee H.Y."/>
            <person name="Lee Y."/>
            <person name="Oh S."/>
            <person name="Lee J.H."/>
            <person name="Choi E."/>
            <person name="Choi E."/>
            <person name="Lee S.E."/>
            <person name="Jeon J."/>
            <person name="Kim H."/>
            <person name="Choi G."/>
            <person name="Song H."/>
            <person name="Lee J."/>
            <person name="Lee S.C."/>
            <person name="Kwon J.K."/>
            <person name="Lee H.Y."/>
            <person name="Koo N."/>
            <person name="Hong Y."/>
            <person name="Kim R.W."/>
            <person name="Kang W.H."/>
            <person name="Huh J.H."/>
            <person name="Kang B.C."/>
            <person name="Yang T.J."/>
            <person name="Lee Y.H."/>
            <person name="Bennetzen J.L."/>
            <person name="Choi D."/>
        </authorList>
    </citation>
    <scope>NUCLEOTIDE SEQUENCE [LARGE SCALE GENOMIC DNA]</scope>
    <source>
        <strain evidence="4">cv. PBC81</strain>
    </source>
</reference>
<evidence type="ECO:0008006" key="5">
    <source>
        <dbReference type="Google" id="ProtNLM"/>
    </source>
</evidence>
<dbReference type="InterPro" id="IPR011990">
    <property type="entry name" value="TPR-like_helical_dom_sf"/>
</dbReference>
<dbReference type="Pfam" id="PF13041">
    <property type="entry name" value="PPR_2"/>
    <property type="match status" value="1"/>
</dbReference>
<evidence type="ECO:0000313" key="3">
    <source>
        <dbReference type="EMBL" id="PHT27652.1"/>
    </source>
</evidence>
<reference evidence="4" key="2">
    <citation type="journal article" date="2017" name="J. Anim. Genet.">
        <title>Multiple reference genome sequences of hot pepper reveal the massive evolution of plant disease resistance genes by retroduplication.</title>
        <authorList>
            <person name="Kim S."/>
            <person name="Park J."/>
            <person name="Yeom S.-I."/>
            <person name="Kim Y.-M."/>
            <person name="Seo E."/>
            <person name="Kim K.-T."/>
            <person name="Kim M.-S."/>
            <person name="Lee J.M."/>
            <person name="Cheong K."/>
            <person name="Shin H.-S."/>
            <person name="Kim S.-B."/>
            <person name="Han K."/>
            <person name="Lee J."/>
            <person name="Park M."/>
            <person name="Lee H.-A."/>
            <person name="Lee H.-Y."/>
            <person name="Lee Y."/>
            <person name="Oh S."/>
            <person name="Lee J.H."/>
            <person name="Choi E."/>
            <person name="Choi E."/>
            <person name="Lee S.E."/>
            <person name="Jeon J."/>
            <person name="Kim H."/>
            <person name="Choi G."/>
            <person name="Song H."/>
            <person name="Lee J."/>
            <person name="Lee S.-C."/>
            <person name="Kwon J.-K."/>
            <person name="Lee H.-Y."/>
            <person name="Koo N."/>
            <person name="Hong Y."/>
            <person name="Kim R.W."/>
            <person name="Kang W.-H."/>
            <person name="Huh J.H."/>
            <person name="Kang B.-C."/>
            <person name="Yang T.-J."/>
            <person name="Lee Y.-H."/>
            <person name="Bennetzen J.L."/>
            <person name="Choi D."/>
        </authorList>
    </citation>
    <scope>NUCLEOTIDE SEQUENCE [LARGE SCALE GENOMIC DNA]</scope>
    <source>
        <strain evidence="4">cv. PBC81</strain>
    </source>
</reference>
<dbReference type="EMBL" id="MLFT02000335">
    <property type="protein sequence ID" value="PHT27652.1"/>
    <property type="molecule type" value="Genomic_DNA"/>
</dbReference>
<protein>
    <recommendedName>
        <fullName evidence="5">Pentatricopeptide repeat-containing protein</fullName>
    </recommendedName>
</protein>
<dbReference type="Proteomes" id="UP000224567">
    <property type="component" value="Unassembled WGS sequence"/>
</dbReference>
<dbReference type="InterPro" id="IPR002885">
    <property type="entry name" value="PPR_rpt"/>
</dbReference>
<evidence type="ECO:0000256" key="2">
    <source>
        <dbReference type="PROSITE-ProRule" id="PRU00708"/>
    </source>
</evidence>
<feature type="repeat" description="PPR" evidence="2">
    <location>
        <begin position="84"/>
        <end position="118"/>
    </location>
</feature>
<dbReference type="OrthoDB" id="185373at2759"/>
<evidence type="ECO:0000313" key="4">
    <source>
        <dbReference type="Proteomes" id="UP000224567"/>
    </source>
</evidence>
<dbReference type="GO" id="GO:0003723">
    <property type="term" value="F:RNA binding"/>
    <property type="evidence" value="ECO:0007669"/>
    <property type="project" value="InterPro"/>
</dbReference>
<gene>
    <name evidence="3" type="ORF">CQW23_32745</name>
</gene>
<dbReference type="InterPro" id="IPR046960">
    <property type="entry name" value="PPR_At4g14850-like_plant"/>
</dbReference>
<dbReference type="PROSITE" id="PS51375">
    <property type="entry name" value="PPR"/>
    <property type="match status" value="2"/>
</dbReference>
<comment type="caution">
    <text evidence="3">The sequence shown here is derived from an EMBL/GenBank/DDBJ whole genome shotgun (WGS) entry which is preliminary data.</text>
</comment>
<dbReference type="Pfam" id="PF01535">
    <property type="entry name" value="PPR"/>
    <property type="match status" value="5"/>
</dbReference>
<dbReference type="FunFam" id="1.25.40.10:FF:000381">
    <property type="entry name" value="Pentatricopeptide repeat-containing protein"/>
    <property type="match status" value="1"/>
</dbReference>
<dbReference type="GO" id="GO:0009451">
    <property type="term" value="P:RNA modification"/>
    <property type="evidence" value="ECO:0007669"/>
    <property type="project" value="InterPro"/>
</dbReference>
<dbReference type="PANTHER" id="PTHR47926:SF347">
    <property type="entry name" value="PENTATRICOPEPTIDE REPEAT-CONTAINING PROTEIN"/>
    <property type="match status" value="1"/>
</dbReference>
<dbReference type="AlphaFoldDB" id="A0A2G2V3T9"/>
<keyword evidence="4" id="KW-1185">Reference proteome</keyword>
<organism evidence="3 4">
    <name type="scientific">Capsicum baccatum</name>
    <name type="common">Peruvian pepper</name>
    <dbReference type="NCBI Taxonomy" id="33114"/>
    <lineage>
        <taxon>Eukaryota</taxon>
        <taxon>Viridiplantae</taxon>
        <taxon>Streptophyta</taxon>
        <taxon>Embryophyta</taxon>
        <taxon>Tracheophyta</taxon>
        <taxon>Spermatophyta</taxon>
        <taxon>Magnoliopsida</taxon>
        <taxon>eudicotyledons</taxon>
        <taxon>Gunneridae</taxon>
        <taxon>Pentapetalae</taxon>
        <taxon>asterids</taxon>
        <taxon>lamiids</taxon>
        <taxon>Solanales</taxon>
        <taxon>Solanaceae</taxon>
        <taxon>Solanoideae</taxon>
        <taxon>Capsiceae</taxon>
        <taxon>Capsicum</taxon>
    </lineage>
</organism>
<feature type="repeat" description="PPR" evidence="2">
    <location>
        <begin position="249"/>
        <end position="283"/>
    </location>
</feature>